<keyword evidence="1" id="KW-0812">Transmembrane</keyword>
<dbReference type="OrthoDB" id="4304at2"/>
<organism evidence="2 3">
    <name type="scientific">Jeotgalibacillus campisalis</name>
    <dbReference type="NCBI Taxonomy" id="220754"/>
    <lineage>
        <taxon>Bacteria</taxon>
        <taxon>Bacillati</taxon>
        <taxon>Bacillota</taxon>
        <taxon>Bacilli</taxon>
        <taxon>Bacillales</taxon>
        <taxon>Caryophanaceae</taxon>
        <taxon>Jeotgalibacillus</taxon>
    </lineage>
</organism>
<name>A0A0C2S050_9BACL</name>
<reference evidence="2 3" key="1">
    <citation type="submission" date="2015-01" db="EMBL/GenBank/DDBJ databases">
        <title>Jeotgalibacillus campisalis genome sequencing.</title>
        <authorList>
            <person name="Goh K.M."/>
            <person name="Chan K.-G."/>
            <person name="Yaakop A.S."/>
            <person name="Ee R."/>
            <person name="Gan H.M."/>
            <person name="Chan C.S."/>
        </authorList>
    </citation>
    <scope>NUCLEOTIDE SEQUENCE [LARGE SCALE GENOMIC DNA]</scope>
    <source>
        <strain evidence="2 3">SF-57</strain>
    </source>
</reference>
<dbReference type="InterPro" id="IPR015001">
    <property type="entry name" value="DUF1850"/>
</dbReference>
<feature type="transmembrane region" description="Helical" evidence="1">
    <location>
        <begin position="12"/>
        <end position="33"/>
    </location>
</feature>
<dbReference type="RefSeq" id="WP_041056994.1">
    <property type="nucleotide sequence ID" value="NZ_JXRR01000014.1"/>
</dbReference>
<sequence>MAAEKKTVKQKILWLIFCLALILFLLIAIFIPVKKALTFQDLRSREILAYLPIKEDQTFQLEYTHSIHQSTVIDTYTVLPDHQIQQTELQYEDMAIGMPSNAMFDGEIFVEKDGKYFIKNMNRVFPSINLRTSQVVISHKIKTEGSTYKMHDFIAPGSLINLEVKDLTMFQLLRGVKMNG</sequence>
<evidence type="ECO:0008006" key="4">
    <source>
        <dbReference type="Google" id="ProtNLM"/>
    </source>
</evidence>
<protein>
    <recommendedName>
        <fullName evidence="4">RocC</fullName>
    </recommendedName>
</protein>
<keyword evidence="1" id="KW-1133">Transmembrane helix</keyword>
<dbReference type="AlphaFoldDB" id="A0A0C2S050"/>
<keyword evidence="1" id="KW-0472">Membrane</keyword>
<keyword evidence="3" id="KW-1185">Reference proteome</keyword>
<accession>A0A0C2S050</accession>
<dbReference type="Proteomes" id="UP000031972">
    <property type="component" value="Unassembled WGS sequence"/>
</dbReference>
<dbReference type="PATRIC" id="fig|220754.4.peg.1632"/>
<dbReference type="EMBL" id="JXRR01000014">
    <property type="protein sequence ID" value="KIL47444.1"/>
    <property type="molecule type" value="Genomic_DNA"/>
</dbReference>
<evidence type="ECO:0000256" key="1">
    <source>
        <dbReference type="SAM" id="Phobius"/>
    </source>
</evidence>
<evidence type="ECO:0000313" key="3">
    <source>
        <dbReference type="Proteomes" id="UP000031972"/>
    </source>
</evidence>
<comment type="caution">
    <text evidence="2">The sequence shown here is derived from an EMBL/GenBank/DDBJ whole genome shotgun (WGS) entry which is preliminary data.</text>
</comment>
<proteinExistence type="predicted"/>
<dbReference type="Pfam" id="PF08905">
    <property type="entry name" value="DUF1850"/>
    <property type="match status" value="1"/>
</dbReference>
<evidence type="ECO:0000313" key="2">
    <source>
        <dbReference type="EMBL" id="KIL47444.1"/>
    </source>
</evidence>
<gene>
    <name evidence="2" type="ORF">KR50_16110</name>
</gene>